<proteinExistence type="inferred from homology"/>
<dbReference type="NCBIfam" id="TIGR00309">
    <property type="entry name" value="V_ATPase_subD"/>
    <property type="match status" value="1"/>
</dbReference>
<dbReference type="OrthoDB" id="7676488at2759"/>
<evidence type="ECO:0000313" key="7">
    <source>
        <dbReference type="Proteomes" id="UP000279307"/>
    </source>
</evidence>
<evidence type="ECO:0000256" key="2">
    <source>
        <dbReference type="ARBA" id="ARBA00022448"/>
    </source>
</evidence>
<gene>
    <name evidence="6" type="ORF">DMN91_009707</name>
</gene>
<comment type="function">
    <text evidence="4">Subunit of the V1 complex of vacuolar(H+)-ATPase (V-ATPase), a multisubunit enzyme composed of a peripheral complex (V1) that hydrolyzes ATP and a membrane integral complex (V0) that translocates protons. V-ATPase is responsible for acidifying and maintaining the pH of intracellular compartments and in some cell types, is targeted to the plasma membrane, where it is responsible for acidifying the extracellular environment.</text>
</comment>
<sequence length="176" mass="20579">MEIVDRLAVFPTASSYTKVKCRLICARRGRDLLAKKVDGLLIRFRAVLLQLVMNKSRLGEVMREAAFSLAEVNYTTAIELLVELASLQHNFRVLDQVIKETNRRVNALRYIIIPRLERTLAYIITELDEYEREEFYRLKKIREQKARRRAGKSSHDLTRNPGHADMLDNTEEDLLF</sequence>
<protein>
    <recommendedName>
        <fullName evidence="8">V-type proton ATPase subunit D</fullName>
    </recommendedName>
</protein>
<keyword evidence="3" id="KW-0406">Ion transport</keyword>
<evidence type="ECO:0000256" key="1">
    <source>
        <dbReference type="ARBA" id="ARBA00005850"/>
    </source>
</evidence>
<reference evidence="6 7" key="1">
    <citation type="journal article" date="2018" name="Genome Res.">
        <title>The genomic architecture and molecular evolution of ant odorant receptors.</title>
        <authorList>
            <person name="McKenzie S.K."/>
            <person name="Kronauer D.J.C."/>
        </authorList>
    </citation>
    <scope>NUCLEOTIDE SEQUENCE [LARGE SCALE GENOMIC DNA]</scope>
    <source>
        <strain evidence="6">Clonal line C1</strain>
    </source>
</reference>
<organism evidence="6 7">
    <name type="scientific">Ooceraea biroi</name>
    <name type="common">Clonal raider ant</name>
    <name type="synonym">Cerapachys biroi</name>
    <dbReference type="NCBI Taxonomy" id="2015173"/>
    <lineage>
        <taxon>Eukaryota</taxon>
        <taxon>Metazoa</taxon>
        <taxon>Ecdysozoa</taxon>
        <taxon>Arthropoda</taxon>
        <taxon>Hexapoda</taxon>
        <taxon>Insecta</taxon>
        <taxon>Pterygota</taxon>
        <taxon>Neoptera</taxon>
        <taxon>Endopterygota</taxon>
        <taxon>Hymenoptera</taxon>
        <taxon>Apocrita</taxon>
        <taxon>Aculeata</taxon>
        <taxon>Formicoidea</taxon>
        <taxon>Formicidae</taxon>
        <taxon>Dorylinae</taxon>
        <taxon>Ooceraea</taxon>
    </lineage>
</organism>
<dbReference type="Proteomes" id="UP000279307">
    <property type="component" value="Chromosome 10"/>
</dbReference>
<dbReference type="PANTHER" id="PTHR11671">
    <property type="entry name" value="V-TYPE ATP SYNTHASE SUBUNIT D"/>
    <property type="match status" value="1"/>
</dbReference>
<keyword evidence="2" id="KW-0813">Transport</keyword>
<feature type="region of interest" description="Disordered" evidence="5">
    <location>
        <begin position="147"/>
        <end position="169"/>
    </location>
</feature>
<dbReference type="GO" id="GO:0046961">
    <property type="term" value="F:proton-transporting ATPase activity, rotational mechanism"/>
    <property type="evidence" value="ECO:0007669"/>
    <property type="project" value="InterPro"/>
</dbReference>
<evidence type="ECO:0000256" key="3">
    <source>
        <dbReference type="ARBA" id="ARBA00023065"/>
    </source>
</evidence>
<evidence type="ECO:0000313" key="6">
    <source>
        <dbReference type="EMBL" id="RLU17472.1"/>
    </source>
</evidence>
<dbReference type="EMBL" id="QOIP01000010">
    <property type="protein sequence ID" value="RLU17472.1"/>
    <property type="molecule type" value="Genomic_DNA"/>
</dbReference>
<evidence type="ECO:0000256" key="5">
    <source>
        <dbReference type="SAM" id="MobiDB-lite"/>
    </source>
</evidence>
<dbReference type="Pfam" id="PF01813">
    <property type="entry name" value="ATP-synt_D"/>
    <property type="match status" value="1"/>
</dbReference>
<comment type="similarity">
    <text evidence="1">Belongs to the V-ATPase D subunit family.</text>
</comment>
<dbReference type="Gene3D" id="1.10.287.3240">
    <property type="match status" value="2"/>
</dbReference>
<comment type="caution">
    <text evidence="6">The sequence shown here is derived from an EMBL/GenBank/DDBJ whole genome shotgun (WGS) entry which is preliminary data.</text>
</comment>
<dbReference type="InterPro" id="IPR002699">
    <property type="entry name" value="V_ATPase_D"/>
</dbReference>
<accession>A0A3L8DBF6</accession>
<evidence type="ECO:0008006" key="8">
    <source>
        <dbReference type="Google" id="ProtNLM"/>
    </source>
</evidence>
<name>A0A3L8DBF6_OOCBI</name>
<dbReference type="AlphaFoldDB" id="A0A3L8DBF6"/>
<evidence type="ECO:0000256" key="4">
    <source>
        <dbReference type="ARBA" id="ARBA00045737"/>
    </source>
</evidence>